<sequence>MSQDDEQEHHDRLFTLAEANRLIPQLNSRLSSVKQARETLVRTKEDIRKASAQAEYGGGSTVGALYITSLQQVSANIKAIHELGVVVKDLDMGLCDFPHLRDGRIVFLCWKMGEQEIRWWHETTSGYKDRCPLESSS</sequence>
<dbReference type="PIRSF" id="PIRSF016498">
    <property type="entry name" value="UCP016498"/>
    <property type="match status" value="1"/>
</dbReference>
<dbReference type="InterPro" id="IPR018699">
    <property type="entry name" value="DUF2203"/>
</dbReference>
<reference evidence="1 2" key="1">
    <citation type="submission" date="2017-03" db="EMBL/GenBank/DDBJ databases">
        <authorList>
            <person name="Afonso C.L."/>
            <person name="Miller P.J."/>
            <person name="Scott M.A."/>
            <person name="Spackman E."/>
            <person name="Goraichik I."/>
            <person name="Dimitrov K.M."/>
            <person name="Suarez D.L."/>
            <person name="Swayne D.E."/>
        </authorList>
    </citation>
    <scope>NUCLEOTIDE SEQUENCE [LARGE SCALE GENOMIC DNA]</scope>
    <source>
        <strain evidence="1">Genome sequencing of Nitrospira japonica strain NJ11</strain>
    </source>
</reference>
<dbReference type="Pfam" id="PF09969">
    <property type="entry name" value="DUF2203"/>
    <property type="match status" value="1"/>
</dbReference>
<dbReference type="EMBL" id="LT828648">
    <property type="protein sequence ID" value="SLM48170.1"/>
    <property type="molecule type" value="Genomic_DNA"/>
</dbReference>
<accession>A0A1W1I5A0</accession>
<gene>
    <name evidence="1" type="ORF">NSJP_1998</name>
</gene>
<dbReference type="RefSeq" id="WP_080886590.1">
    <property type="nucleotide sequence ID" value="NZ_LT828648.1"/>
</dbReference>
<dbReference type="Proteomes" id="UP000192042">
    <property type="component" value="Chromosome I"/>
</dbReference>
<evidence type="ECO:0000313" key="1">
    <source>
        <dbReference type="EMBL" id="SLM48170.1"/>
    </source>
</evidence>
<name>A0A1W1I5A0_9BACT</name>
<evidence type="ECO:0008006" key="3">
    <source>
        <dbReference type="Google" id="ProtNLM"/>
    </source>
</evidence>
<proteinExistence type="predicted"/>
<dbReference type="KEGG" id="nja:NSJP_1998"/>
<dbReference type="OrthoDB" id="9802910at2"/>
<protein>
    <recommendedName>
        <fullName evidence="3">DUF2203 domain-containing protein</fullName>
    </recommendedName>
</protein>
<keyword evidence="2" id="KW-1185">Reference proteome</keyword>
<organism evidence="1 2">
    <name type="scientific">Nitrospira japonica</name>
    <dbReference type="NCBI Taxonomy" id="1325564"/>
    <lineage>
        <taxon>Bacteria</taxon>
        <taxon>Pseudomonadati</taxon>
        <taxon>Nitrospirota</taxon>
        <taxon>Nitrospiria</taxon>
        <taxon>Nitrospirales</taxon>
        <taxon>Nitrospiraceae</taxon>
        <taxon>Nitrospira</taxon>
    </lineage>
</organism>
<dbReference type="AlphaFoldDB" id="A0A1W1I5A0"/>
<evidence type="ECO:0000313" key="2">
    <source>
        <dbReference type="Proteomes" id="UP000192042"/>
    </source>
</evidence>
<dbReference type="STRING" id="1325564.NSJP_1998"/>